<dbReference type="NCBIfam" id="TIGR00152">
    <property type="entry name" value="dephospho-CoA kinase"/>
    <property type="match status" value="1"/>
</dbReference>
<comment type="subcellular location">
    <subcellularLocation>
        <location evidence="5">Cytoplasm</location>
    </subcellularLocation>
</comment>
<keyword evidence="5" id="KW-0963">Cytoplasm</keyword>
<gene>
    <name evidence="5 7" type="primary">coaE</name>
    <name evidence="7" type="ORF">GCM10011361_00470</name>
</gene>
<dbReference type="PANTHER" id="PTHR10695">
    <property type="entry name" value="DEPHOSPHO-COA KINASE-RELATED"/>
    <property type="match status" value="1"/>
</dbReference>
<dbReference type="EMBL" id="BMFH01000001">
    <property type="protein sequence ID" value="GGD37312.1"/>
    <property type="molecule type" value="Genomic_DNA"/>
</dbReference>
<comment type="caution">
    <text evidence="7">The sequence shown here is derived from an EMBL/GenBank/DDBJ whole genome shotgun (WGS) entry which is preliminary data.</text>
</comment>
<sequence length="199" mass="22607">MKRVGLTGGIGSGKSTVAGMFKDLGVPVYNSDAEAKRLMNEDEALKEQIIALLGKEAYQGDVLNRPFIAEKVFKDRVLLKKLNKIVHPAVRQDFRSWAARQTAPYVLQEAAILFENGSSESFDMMILVTAPKKTRIKRILERDSLSEAAILERMKHQWSEKRKKALAHFVIENTNLDMTRLKVQEIHETLIKSDPEPQF</sequence>
<comment type="pathway">
    <text evidence="5">Cofactor biosynthesis; coenzyme A biosynthesis; CoA from (R)-pantothenate: step 5/5.</text>
</comment>
<dbReference type="Gene3D" id="3.40.50.300">
    <property type="entry name" value="P-loop containing nucleotide triphosphate hydrolases"/>
    <property type="match status" value="1"/>
</dbReference>
<evidence type="ECO:0000256" key="1">
    <source>
        <dbReference type="ARBA" id="ARBA00009018"/>
    </source>
</evidence>
<comment type="catalytic activity">
    <reaction evidence="5">
        <text>3'-dephospho-CoA + ATP = ADP + CoA + H(+)</text>
        <dbReference type="Rhea" id="RHEA:18245"/>
        <dbReference type="ChEBI" id="CHEBI:15378"/>
        <dbReference type="ChEBI" id="CHEBI:30616"/>
        <dbReference type="ChEBI" id="CHEBI:57287"/>
        <dbReference type="ChEBI" id="CHEBI:57328"/>
        <dbReference type="ChEBI" id="CHEBI:456216"/>
        <dbReference type="EC" id="2.7.1.24"/>
    </reaction>
</comment>
<keyword evidence="5" id="KW-0808">Transferase</keyword>
<evidence type="ECO:0000313" key="7">
    <source>
        <dbReference type="EMBL" id="GGD37312.1"/>
    </source>
</evidence>
<evidence type="ECO:0000313" key="8">
    <source>
        <dbReference type="Proteomes" id="UP000625780"/>
    </source>
</evidence>
<dbReference type="Proteomes" id="UP000625780">
    <property type="component" value="Unassembled WGS sequence"/>
</dbReference>
<dbReference type="GO" id="GO:0016301">
    <property type="term" value="F:kinase activity"/>
    <property type="evidence" value="ECO:0007669"/>
    <property type="project" value="UniProtKB-KW"/>
</dbReference>
<dbReference type="HAMAP" id="MF_00376">
    <property type="entry name" value="Dephospho_CoA_kinase"/>
    <property type="match status" value="1"/>
</dbReference>
<name>A0ABQ1QPE5_9FLAO</name>
<dbReference type="SUPFAM" id="SSF52540">
    <property type="entry name" value="P-loop containing nucleoside triphosphate hydrolases"/>
    <property type="match status" value="1"/>
</dbReference>
<dbReference type="RefSeq" id="WP_188368700.1">
    <property type="nucleotide sequence ID" value="NZ_BMFH01000001.1"/>
</dbReference>
<dbReference type="PROSITE" id="PS51219">
    <property type="entry name" value="DPCK"/>
    <property type="match status" value="1"/>
</dbReference>
<feature type="binding site" evidence="5">
    <location>
        <begin position="11"/>
        <end position="16"/>
    </location>
    <ligand>
        <name>ATP</name>
        <dbReference type="ChEBI" id="CHEBI:30616"/>
    </ligand>
</feature>
<dbReference type="PANTHER" id="PTHR10695:SF46">
    <property type="entry name" value="BIFUNCTIONAL COENZYME A SYNTHASE-RELATED"/>
    <property type="match status" value="1"/>
</dbReference>
<evidence type="ECO:0000256" key="4">
    <source>
        <dbReference type="ARBA" id="ARBA00022993"/>
    </source>
</evidence>
<dbReference type="Pfam" id="PF01121">
    <property type="entry name" value="CoaE"/>
    <property type="match status" value="1"/>
</dbReference>
<organism evidence="7 8">
    <name type="scientific">Muriicola marianensis</name>
    <dbReference type="NCBI Taxonomy" id="1324801"/>
    <lineage>
        <taxon>Bacteria</taxon>
        <taxon>Pseudomonadati</taxon>
        <taxon>Bacteroidota</taxon>
        <taxon>Flavobacteriia</taxon>
        <taxon>Flavobacteriales</taxon>
        <taxon>Flavobacteriaceae</taxon>
        <taxon>Muriicola</taxon>
    </lineage>
</organism>
<proteinExistence type="inferred from homology"/>
<evidence type="ECO:0000256" key="6">
    <source>
        <dbReference type="NCBIfam" id="TIGR00152"/>
    </source>
</evidence>
<protein>
    <recommendedName>
        <fullName evidence="5 6">Dephospho-CoA kinase</fullName>
        <ecNumber evidence="5 6">2.7.1.24</ecNumber>
    </recommendedName>
    <alternativeName>
        <fullName evidence="5">Dephosphocoenzyme A kinase</fullName>
    </alternativeName>
</protein>
<dbReference type="CDD" id="cd02022">
    <property type="entry name" value="DPCK"/>
    <property type="match status" value="1"/>
</dbReference>
<keyword evidence="2 5" id="KW-0547">Nucleotide-binding</keyword>
<dbReference type="InterPro" id="IPR027417">
    <property type="entry name" value="P-loop_NTPase"/>
</dbReference>
<reference evidence="8" key="1">
    <citation type="journal article" date="2019" name="Int. J. Syst. Evol. Microbiol.">
        <title>The Global Catalogue of Microorganisms (GCM) 10K type strain sequencing project: providing services to taxonomists for standard genome sequencing and annotation.</title>
        <authorList>
            <consortium name="The Broad Institute Genomics Platform"/>
            <consortium name="The Broad Institute Genome Sequencing Center for Infectious Disease"/>
            <person name="Wu L."/>
            <person name="Ma J."/>
        </authorList>
    </citation>
    <scope>NUCLEOTIDE SEQUENCE [LARGE SCALE GENOMIC DNA]</scope>
    <source>
        <strain evidence="8">CGMCC 1.12606</strain>
    </source>
</reference>
<keyword evidence="5 7" id="KW-0418">Kinase</keyword>
<keyword evidence="3 5" id="KW-0067">ATP-binding</keyword>
<evidence type="ECO:0000256" key="3">
    <source>
        <dbReference type="ARBA" id="ARBA00022840"/>
    </source>
</evidence>
<dbReference type="InterPro" id="IPR001977">
    <property type="entry name" value="Depp_CoAkinase"/>
</dbReference>
<keyword evidence="4 5" id="KW-0173">Coenzyme A biosynthesis</keyword>
<accession>A0ABQ1QPE5</accession>
<evidence type="ECO:0000256" key="5">
    <source>
        <dbReference type="HAMAP-Rule" id="MF_00376"/>
    </source>
</evidence>
<dbReference type="EC" id="2.7.1.24" evidence="5 6"/>
<comment type="similarity">
    <text evidence="1 5">Belongs to the CoaE family.</text>
</comment>
<evidence type="ECO:0000256" key="2">
    <source>
        <dbReference type="ARBA" id="ARBA00022741"/>
    </source>
</evidence>
<comment type="function">
    <text evidence="5">Catalyzes the phosphorylation of the 3'-hydroxyl group of dephosphocoenzyme A to form coenzyme A.</text>
</comment>
<keyword evidence="8" id="KW-1185">Reference proteome</keyword>